<name>A0ABZ2KQU9_9BACT</name>
<keyword evidence="1" id="KW-1133">Transmembrane helix</keyword>
<protein>
    <submittedName>
        <fullName evidence="2">Uncharacterized protein</fullName>
    </submittedName>
</protein>
<dbReference type="Proteomes" id="UP001374803">
    <property type="component" value="Chromosome"/>
</dbReference>
<dbReference type="EMBL" id="CP089983">
    <property type="protein sequence ID" value="WXB01057.1"/>
    <property type="molecule type" value="Genomic_DNA"/>
</dbReference>
<organism evidence="2 3">
    <name type="scientific">Pendulispora rubella</name>
    <dbReference type="NCBI Taxonomy" id="2741070"/>
    <lineage>
        <taxon>Bacteria</taxon>
        <taxon>Pseudomonadati</taxon>
        <taxon>Myxococcota</taxon>
        <taxon>Myxococcia</taxon>
        <taxon>Myxococcales</taxon>
        <taxon>Sorangiineae</taxon>
        <taxon>Pendulisporaceae</taxon>
        <taxon>Pendulispora</taxon>
    </lineage>
</organism>
<reference evidence="2" key="1">
    <citation type="submission" date="2021-12" db="EMBL/GenBank/DDBJ databases">
        <title>Discovery of the Pendulisporaceae a myxobacterial family with distinct sporulation behavior and unique specialized metabolism.</title>
        <authorList>
            <person name="Garcia R."/>
            <person name="Popoff A."/>
            <person name="Bader C.D."/>
            <person name="Loehr J."/>
            <person name="Walesch S."/>
            <person name="Walt C."/>
            <person name="Boldt J."/>
            <person name="Bunk B."/>
            <person name="Haeckl F.J.F.P.J."/>
            <person name="Gunesch A.P."/>
            <person name="Birkelbach J."/>
            <person name="Nuebel U."/>
            <person name="Pietschmann T."/>
            <person name="Bach T."/>
            <person name="Mueller R."/>
        </authorList>
    </citation>
    <scope>NUCLEOTIDE SEQUENCE</scope>
    <source>
        <strain evidence="2">MSr11367</strain>
    </source>
</reference>
<dbReference type="RefSeq" id="WP_394830664.1">
    <property type="nucleotide sequence ID" value="NZ_CP089929.1"/>
</dbReference>
<evidence type="ECO:0000313" key="3">
    <source>
        <dbReference type="Proteomes" id="UP001374803"/>
    </source>
</evidence>
<keyword evidence="1" id="KW-0812">Transmembrane</keyword>
<gene>
    <name evidence="2" type="ORF">LVJ94_29570</name>
</gene>
<accession>A0ABZ2KQU9</accession>
<evidence type="ECO:0000313" key="2">
    <source>
        <dbReference type="EMBL" id="WXB01057.1"/>
    </source>
</evidence>
<proteinExistence type="predicted"/>
<feature type="transmembrane region" description="Helical" evidence="1">
    <location>
        <begin position="45"/>
        <end position="67"/>
    </location>
</feature>
<keyword evidence="1" id="KW-0472">Membrane</keyword>
<feature type="transmembrane region" description="Helical" evidence="1">
    <location>
        <begin position="73"/>
        <end position="91"/>
    </location>
</feature>
<sequence>MLRKPAAADAIARELALLAYALFFWRMAPDAPASGRHAFSHRRGYGLVLGTLIALALIEMSIVHLLLRNTSATWAKVLLVLSAYGIVWVLGDFQALRLRPIVVGDGTLCVRVGLRREARIPLENVERIEPLPAAGEPDRRTGYVRCTAFGPPELLLRLRSPVNLEQMLGSTRPREVWCIGLAVDDSGAFSRIVTGP</sequence>
<evidence type="ECO:0000256" key="1">
    <source>
        <dbReference type="SAM" id="Phobius"/>
    </source>
</evidence>
<keyword evidence="3" id="KW-1185">Reference proteome</keyword>